<protein>
    <submittedName>
        <fullName evidence="1">Uncharacterized protein</fullName>
    </submittedName>
</protein>
<reference evidence="1" key="2">
    <citation type="journal article" date="2015" name="Data Brief">
        <title>Shoot transcriptome of the giant reed, Arundo donax.</title>
        <authorList>
            <person name="Barrero R.A."/>
            <person name="Guerrero F.D."/>
            <person name="Moolhuijzen P."/>
            <person name="Goolsby J.A."/>
            <person name="Tidwell J."/>
            <person name="Bellgard S.E."/>
            <person name="Bellgard M.I."/>
        </authorList>
    </citation>
    <scope>NUCLEOTIDE SEQUENCE</scope>
    <source>
        <tissue evidence="1">Shoot tissue taken approximately 20 cm above the soil surface</tissue>
    </source>
</reference>
<reference evidence="1" key="1">
    <citation type="submission" date="2014-09" db="EMBL/GenBank/DDBJ databases">
        <authorList>
            <person name="Magalhaes I.L.F."/>
            <person name="Oliveira U."/>
            <person name="Santos F.R."/>
            <person name="Vidigal T.H.D.A."/>
            <person name="Brescovit A.D."/>
            <person name="Santos A.J."/>
        </authorList>
    </citation>
    <scope>NUCLEOTIDE SEQUENCE</scope>
    <source>
        <tissue evidence="1">Shoot tissue taken approximately 20 cm above the soil surface</tissue>
    </source>
</reference>
<dbReference type="AlphaFoldDB" id="A0A0A9FUH1"/>
<accession>A0A0A9FUH1</accession>
<sequence length="25" mass="2778">MTGRRKTSSASLATIHQEPLCLIYT</sequence>
<evidence type="ECO:0000313" key="1">
    <source>
        <dbReference type="EMBL" id="JAE11958.1"/>
    </source>
</evidence>
<dbReference type="EMBL" id="GBRH01185938">
    <property type="protein sequence ID" value="JAE11958.1"/>
    <property type="molecule type" value="Transcribed_RNA"/>
</dbReference>
<name>A0A0A9FUH1_ARUDO</name>
<organism evidence="1">
    <name type="scientific">Arundo donax</name>
    <name type="common">Giant reed</name>
    <name type="synonym">Donax arundinaceus</name>
    <dbReference type="NCBI Taxonomy" id="35708"/>
    <lineage>
        <taxon>Eukaryota</taxon>
        <taxon>Viridiplantae</taxon>
        <taxon>Streptophyta</taxon>
        <taxon>Embryophyta</taxon>
        <taxon>Tracheophyta</taxon>
        <taxon>Spermatophyta</taxon>
        <taxon>Magnoliopsida</taxon>
        <taxon>Liliopsida</taxon>
        <taxon>Poales</taxon>
        <taxon>Poaceae</taxon>
        <taxon>PACMAD clade</taxon>
        <taxon>Arundinoideae</taxon>
        <taxon>Arundineae</taxon>
        <taxon>Arundo</taxon>
    </lineage>
</organism>
<proteinExistence type="predicted"/>